<dbReference type="InterPro" id="IPR003918">
    <property type="entry name" value="NADH_UbQ_OxRdtase"/>
</dbReference>
<dbReference type="PRINTS" id="PR01437">
    <property type="entry name" value="NUOXDRDTASE4"/>
</dbReference>
<protein>
    <submittedName>
        <fullName evidence="9">Hydrogenase-4 component B</fullName>
        <ecNumber evidence="9">1.-.-.-</ecNumber>
    </submittedName>
</protein>
<feature type="transmembrane region" description="Helical" evidence="7">
    <location>
        <begin position="288"/>
        <end position="309"/>
    </location>
</feature>
<organism evidence="9 10">
    <name type="scientific">Candidatus Nitrosocosmicus franklandianus</name>
    <dbReference type="NCBI Taxonomy" id="1798806"/>
    <lineage>
        <taxon>Archaea</taxon>
        <taxon>Nitrososphaerota</taxon>
        <taxon>Nitrososphaeria</taxon>
        <taxon>Nitrososphaerales</taxon>
        <taxon>Nitrososphaeraceae</taxon>
        <taxon>Candidatus Nitrosocosmicus</taxon>
    </lineage>
</organism>
<comment type="subcellular location">
    <subcellularLocation>
        <location evidence="1">Cell membrane</location>
        <topology evidence="1">Multi-pass membrane protein</topology>
    </subcellularLocation>
</comment>
<dbReference type="GO" id="GO:0042773">
    <property type="term" value="P:ATP synthesis coupled electron transport"/>
    <property type="evidence" value="ECO:0007669"/>
    <property type="project" value="InterPro"/>
</dbReference>
<dbReference type="GO" id="GO:0005886">
    <property type="term" value="C:plasma membrane"/>
    <property type="evidence" value="ECO:0007669"/>
    <property type="project" value="UniProtKB-SubCell"/>
</dbReference>
<accession>A0A484IG09</accession>
<dbReference type="PANTHER" id="PTHR42682:SF3">
    <property type="entry name" value="FORMATE HYDROGENLYASE SUBUNIT 3-RELATED"/>
    <property type="match status" value="1"/>
</dbReference>
<keyword evidence="3 7" id="KW-0812">Transmembrane</keyword>
<dbReference type="EC" id="1.-.-.-" evidence="9"/>
<keyword evidence="5 9" id="KW-0560">Oxidoreductase</keyword>
<dbReference type="Proteomes" id="UP000294299">
    <property type="component" value="Chromosome NFRAN"/>
</dbReference>
<feature type="transmembrane region" description="Helical" evidence="7">
    <location>
        <begin position="81"/>
        <end position="106"/>
    </location>
</feature>
<evidence type="ECO:0000256" key="2">
    <source>
        <dbReference type="ARBA" id="ARBA00022475"/>
    </source>
</evidence>
<feature type="transmembrane region" description="Helical" evidence="7">
    <location>
        <begin position="41"/>
        <end position="61"/>
    </location>
</feature>
<dbReference type="InterPro" id="IPR001750">
    <property type="entry name" value="ND/Mrp_TM"/>
</dbReference>
<dbReference type="EMBL" id="LR216287">
    <property type="protein sequence ID" value="VFJ13904.1"/>
    <property type="molecule type" value="Genomic_DNA"/>
</dbReference>
<evidence type="ECO:0000256" key="4">
    <source>
        <dbReference type="ARBA" id="ARBA00022989"/>
    </source>
</evidence>
<evidence type="ECO:0000256" key="5">
    <source>
        <dbReference type="ARBA" id="ARBA00023002"/>
    </source>
</evidence>
<feature type="transmembrane region" description="Helical" evidence="7">
    <location>
        <begin position="141"/>
        <end position="161"/>
    </location>
</feature>
<dbReference type="GO" id="GO:0016491">
    <property type="term" value="F:oxidoreductase activity"/>
    <property type="evidence" value="ECO:0007669"/>
    <property type="project" value="UniProtKB-KW"/>
</dbReference>
<dbReference type="PANTHER" id="PTHR42682">
    <property type="entry name" value="HYDROGENASE-4 COMPONENT F"/>
    <property type="match status" value="1"/>
</dbReference>
<evidence type="ECO:0000313" key="10">
    <source>
        <dbReference type="Proteomes" id="UP000294299"/>
    </source>
</evidence>
<feature type="transmembrane region" description="Helical" evidence="7">
    <location>
        <begin position="672"/>
        <end position="692"/>
    </location>
</feature>
<feature type="transmembrane region" description="Helical" evidence="7">
    <location>
        <begin position="219"/>
        <end position="240"/>
    </location>
</feature>
<dbReference type="KEGG" id="nfn:NFRAN_1582"/>
<name>A0A484IG09_9ARCH</name>
<dbReference type="InterPro" id="IPR052175">
    <property type="entry name" value="ComplexI-like_HydComp"/>
</dbReference>
<feature type="transmembrane region" description="Helical" evidence="7">
    <location>
        <begin position="548"/>
        <end position="571"/>
    </location>
</feature>
<feature type="transmembrane region" description="Helical" evidence="7">
    <location>
        <begin position="361"/>
        <end position="380"/>
    </location>
</feature>
<feature type="transmembrane region" description="Helical" evidence="7">
    <location>
        <begin position="118"/>
        <end position="135"/>
    </location>
</feature>
<evidence type="ECO:0000256" key="1">
    <source>
        <dbReference type="ARBA" id="ARBA00004651"/>
    </source>
</evidence>
<feature type="transmembrane region" description="Helical" evidence="7">
    <location>
        <begin position="330"/>
        <end position="355"/>
    </location>
</feature>
<feature type="transmembrane region" description="Helical" evidence="7">
    <location>
        <begin position="489"/>
        <end position="519"/>
    </location>
</feature>
<feature type="domain" description="NADH:quinone oxidoreductase/Mrp antiporter transmembrane" evidence="8">
    <location>
        <begin position="138"/>
        <end position="441"/>
    </location>
</feature>
<feature type="transmembrane region" description="Helical" evidence="7">
    <location>
        <begin position="173"/>
        <end position="193"/>
    </location>
</feature>
<feature type="transmembrane region" description="Helical" evidence="7">
    <location>
        <begin position="12"/>
        <end position="32"/>
    </location>
</feature>
<evidence type="ECO:0000256" key="6">
    <source>
        <dbReference type="ARBA" id="ARBA00023136"/>
    </source>
</evidence>
<sequence length="694" mass="76679">MVFMISMFEHSIPLFWMVIISFVSGALLSLLLRKHGGGKPFFVPTIIGSIFLIILSLNVLMNGSSIHFEIASNNVFSFNEFLIDGIAAFFILLIGLVSLSVSIYSLSYIKEYIENRHVPVFGFFFNIFILSMFLLVSSNDIFSFIVFWELMSVTSFFLVIYNHKNDSSLKSGIIYLIMTNLGTALILASLLLLSSQTGSTSFESFRLSSDTFSVTMKNIVFILAFIGFGTKAGIVPLHVWLPYAHPSAPSNVSALMSAIMIKTAVYGLIRIIYDFGGVGSSATDNSEFAWWGLLFVTMGAISSVVGVLYSVIEKDIKRALAYSSIENIGIIFIGMGLSIVFLSFNLIYLSAIAMLAAMYHLLNHSIFKSLLFMGAGAIIFRTQTANMEKLGGLVKRMPWTSLFFLVGVLSISGLPFFSGFISEYLMMLSFISSYHIPDVVIAISVGFASAAFALTLGIVLATFVKIFGISFLSKARSDIIYKIKEVPRTMLAGMGIVAIMCIILGLIPAIGIDMITLAFDFQLPLNQPLFSFGSIWSETGTNNTVPGLSLPVVSVIFVSILAATIGFLYGVGGRTKHRITETWSCGFVNLNERMQYTATSLSQPILHVFRNFYKPSLVIENIPYHSSNPYIKKSVKIHVSNKNVIEDFIYGPIIRSVFKANKKMKKIQTGKVNLYLLNVLVAIILLLVYVRLFP</sequence>
<reference evidence="9 10" key="1">
    <citation type="submission" date="2019-02" db="EMBL/GenBank/DDBJ databases">
        <authorList>
            <person name="Lehtovirta-Morley E L."/>
        </authorList>
    </citation>
    <scope>NUCLEOTIDE SEQUENCE [LARGE SCALE GENOMIC DNA]</scope>
    <source>
        <strain evidence="9">NFRAN1</strain>
    </source>
</reference>
<dbReference type="GO" id="GO:0008137">
    <property type="term" value="F:NADH dehydrogenase (ubiquinone) activity"/>
    <property type="evidence" value="ECO:0007669"/>
    <property type="project" value="InterPro"/>
</dbReference>
<feature type="transmembrane region" description="Helical" evidence="7">
    <location>
        <begin position="252"/>
        <end position="273"/>
    </location>
</feature>
<dbReference type="Pfam" id="PF00361">
    <property type="entry name" value="Proton_antipo_M"/>
    <property type="match status" value="1"/>
</dbReference>
<dbReference type="AlphaFoldDB" id="A0A484IG09"/>
<keyword evidence="10" id="KW-1185">Reference proteome</keyword>
<evidence type="ECO:0000313" key="9">
    <source>
        <dbReference type="EMBL" id="VFJ13904.1"/>
    </source>
</evidence>
<evidence type="ECO:0000256" key="3">
    <source>
        <dbReference type="ARBA" id="ARBA00022692"/>
    </source>
</evidence>
<evidence type="ECO:0000259" key="8">
    <source>
        <dbReference type="Pfam" id="PF00361"/>
    </source>
</evidence>
<proteinExistence type="predicted"/>
<feature type="transmembrane region" description="Helical" evidence="7">
    <location>
        <begin position="441"/>
        <end position="468"/>
    </location>
</feature>
<keyword evidence="6 7" id="KW-0472">Membrane</keyword>
<keyword evidence="4 7" id="KW-1133">Transmembrane helix</keyword>
<gene>
    <name evidence="9" type="primary">hyfB</name>
    <name evidence="9" type="ORF">NFRAN_1582</name>
</gene>
<feature type="transmembrane region" description="Helical" evidence="7">
    <location>
        <begin position="401"/>
        <end position="421"/>
    </location>
</feature>
<keyword evidence="2" id="KW-1003">Cell membrane</keyword>
<evidence type="ECO:0000256" key="7">
    <source>
        <dbReference type="SAM" id="Phobius"/>
    </source>
</evidence>